<keyword evidence="5 9" id="KW-0808">Transferase</keyword>
<comment type="similarity">
    <text evidence="3 9">Belongs to the glycogen phosphorylase family.</text>
</comment>
<sequence>MADPVFTTKRLNSLAFEMQRKASFSKIHNIQGRVAGLDLDEANGVVPENQQMLWSMMEKHIGSDIKTIQRSVVSHVEYTLARNRFNVDEESFYRATAYSIRDRLVELLNDTNQYFARRDPKRCYYLSLEFLVGRAMQNALVNLDIEEQYRKALGDLGYKLEALYEYEHDAALGNGGLGRLAACFLDSMATLNYACWGYGIRYTYGIFEQKIVNGWQCEYPDYWLIQDNPWEVIRHDVTYAVRFGGYVKNYSDELGRFRQKWVGGQIVQAVAYDNPIPGFDTFNCINLRLWKAAPSKEFDFDSFNAGKYMEAIKDRQDAESISSVLYPNDNMPEGKELRLKQQYFFVCATIQDVLRRFKKKENRDWRDLPKKVAIQLNDTHPTIGIPELIRILVDVEGLEWDLAVSLTRRVFNYTNHTVLPEALEKWNADLFAKLLPRHLLIINELNHRFLQDVRGLWGDDYQKVSKVSIYEEAFGSKFIRMANLAVLGSRRVNGVAALHSELVVRDLFPEFDEFYRSKGEEKFLNITNGVTPRRWIHNANRPLSNLISTWLGSDAWLKKLELMEGLLSHIENPELVEEWAKVKLQNKERLVRWIKLHGGPSVNPEGTLFDVQVKRIHEYKRQHLNVFYLIHRYLTIKDMSPEQRRGVVPRLSMIGGKAAPGYATAKTIVKMINCVGDLVNNDPDVSPYFKVFFLPNYNVSSAAVIIPASDINQQISTAGMEASGTSNMKFVMNGSLIIGTMDGATVEIVAEGGEDTAFIFGALERDVNRIRQDARDGRYRIDGRLQRVFDFVKSGAVARGDHNAQSQFCELVDRLRNNGYGHNGDFYLVAHDFPSYVEANERVDREYRDARNWCKKTIEAAAKMGKFSTDRTINDYANKVWELSECEVVGPTPEQIRRLTTVPNIGQTTTASSHEPVSKATDVAPAFQNENCIAN</sequence>
<evidence type="ECO:0000256" key="5">
    <source>
        <dbReference type="ARBA" id="ARBA00022679"/>
    </source>
</evidence>
<dbReference type="EMBL" id="AFNH02000384">
    <property type="protein sequence ID" value="EZG72982.1"/>
    <property type="molecule type" value="Genomic_DNA"/>
</dbReference>
<dbReference type="FunFam" id="3.40.50.2000:FF:000002">
    <property type="entry name" value="Alpha-1,4 glucan phosphorylase"/>
    <property type="match status" value="1"/>
</dbReference>
<dbReference type="Pfam" id="PF00343">
    <property type="entry name" value="Phosphorylase"/>
    <property type="match status" value="1"/>
</dbReference>
<dbReference type="PANTHER" id="PTHR11468:SF3">
    <property type="entry name" value="GLYCOGEN PHOSPHORYLASE, LIVER FORM"/>
    <property type="match status" value="1"/>
</dbReference>
<dbReference type="CDD" id="cd04300">
    <property type="entry name" value="GT35_Glycogen_Phosphorylase"/>
    <property type="match status" value="1"/>
</dbReference>
<proteinExistence type="inferred from homology"/>
<dbReference type="EC" id="2.4.1.1" evidence="9"/>
<dbReference type="AlphaFoldDB" id="A0A023B9I2"/>
<evidence type="ECO:0000256" key="6">
    <source>
        <dbReference type="ARBA" id="ARBA00022898"/>
    </source>
</evidence>
<evidence type="ECO:0000313" key="11">
    <source>
        <dbReference type="Proteomes" id="UP000019763"/>
    </source>
</evidence>
<comment type="catalytic activity">
    <reaction evidence="1 9">
        <text>[(1-&gt;4)-alpha-D-glucosyl](n) + phosphate = [(1-&gt;4)-alpha-D-glucosyl](n-1) + alpha-D-glucose 1-phosphate</text>
        <dbReference type="Rhea" id="RHEA:41732"/>
        <dbReference type="Rhea" id="RHEA-COMP:9584"/>
        <dbReference type="Rhea" id="RHEA-COMP:9586"/>
        <dbReference type="ChEBI" id="CHEBI:15444"/>
        <dbReference type="ChEBI" id="CHEBI:43474"/>
        <dbReference type="ChEBI" id="CHEBI:58601"/>
        <dbReference type="EC" id="2.4.1.1"/>
    </reaction>
</comment>
<evidence type="ECO:0000256" key="9">
    <source>
        <dbReference type="RuleBase" id="RU000587"/>
    </source>
</evidence>
<dbReference type="Proteomes" id="UP000019763">
    <property type="component" value="Unassembled WGS sequence"/>
</dbReference>
<evidence type="ECO:0000256" key="1">
    <source>
        <dbReference type="ARBA" id="ARBA00001275"/>
    </source>
</evidence>
<dbReference type="Gene3D" id="3.40.50.2000">
    <property type="entry name" value="Glycogen Phosphorylase B"/>
    <property type="match status" value="2"/>
</dbReference>
<dbReference type="NCBIfam" id="TIGR02093">
    <property type="entry name" value="P_ylase"/>
    <property type="match status" value="1"/>
</dbReference>
<dbReference type="PROSITE" id="PS00102">
    <property type="entry name" value="PHOSPHORYLASE"/>
    <property type="match status" value="1"/>
</dbReference>
<evidence type="ECO:0000256" key="2">
    <source>
        <dbReference type="ARBA" id="ARBA00001933"/>
    </source>
</evidence>
<dbReference type="GO" id="GO:0005980">
    <property type="term" value="P:glycogen catabolic process"/>
    <property type="evidence" value="ECO:0007669"/>
    <property type="project" value="TreeGrafter"/>
</dbReference>
<comment type="function">
    <text evidence="9">Allosteric enzyme that catalyzes the rate-limiting step in glycogen catabolism, the phosphorolytic cleavage of glycogen to produce glucose-1-phosphate, and plays a central role in maintaining cellular and organismal glucose homeostasis.</text>
</comment>
<protein>
    <recommendedName>
        <fullName evidence="9">Alpha-1,4 glucan phosphorylase</fullName>
        <ecNumber evidence="9">2.4.1.1</ecNumber>
    </recommendedName>
</protein>
<dbReference type="RefSeq" id="XP_011129677.1">
    <property type="nucleotide sequence ID" value="XM_011131375.1"/>
</dbReference>
<accession>A0A023B9I2</accession>
<dbReference type="GO" id="GO:0005737">
    <property type="term" value="C:cytoplasm"/>
    <property type="evidence" value="ECO:0007669"/>
    <property type="project" value="TreeGrafter"/>
</dbReference>
<comment type="caution">
    <text evidence="10">The sequence shown here is derived from an EMBL/GenBank/DDBJ whole genome shotgun (WGS) entry which is preliminary data.</text>
</comment>
<feature type="modified residue" description="N6-(pyridoxal phosphate)lysine" evidence="8">
    <location>
        <position position="729"/>
    </location>
</feature>
<dbReference type="OMA" id="HCACSVA"/>
<dbReference type="SUPFAM" id="SSF53756">
    <property type="entry name" value="UDP-Glycosyltransferase/glycogen phosphorylase"/>
    <property type="match status" value="1"/>
</dbReference>
<organism evidence="10 11">
    <name type="scientific">Gregarina niphandrodes</name>
    <name type="common">Septate eugregarine</name>
    <dbReference type="NCBI Taxonomy" id="110365"/>
    <lineage>
        <taxon>Eukaryota</taxon>
        <taxon>Sar</taxon>
        <taxon>Alveolata</taxon>
        <taxon>Apicomplexa</taxon>
        <taxon>Conoidasida</taxon>
        <taxon>Gregarinasina</taxon>
        <taxon>Eugregarinorida</taxon>
        <taxon>Gregarinidae</taxon>
        <taxon>Gregarina</taxon>
    </lineage>
</organism>
<keyword evidence="4 9" id="KW-0328">Glycosyltransferase</keyword>
<evidence type="ECO:0000256" key="7">
    <source>
        <dbReference type="ARBA" id="ARBA00023277"/>
    </source>
</evidence>
<dbReference type="GO" id="GO:0008184">
    <property type="term" value="F:glycogen phosphorylase activity"/>
    <property type="evidence" value="ECO:0007669"/>
    <property type="project" value="InterPro"/>
</dbReference>
<keyword evidence="7 9" id="KW-0119">Carbohydrate metabolism</keyword>
<keyword evidence="6 8" id="KW-0663">Pyridoxal phosphate</keyword>
<dbReference type="InterPro" id="IPR011833">
    <property type="entry name" value="Glycg_phsphrylas"/>
</dbReference>
<dbReference type="PIRSF" id="PIRSF000460">
    <property type="entry name" value="Pprylas_GlgP"/>
    <property type="match status" value="1"/>
</dbReference>
<comment type="cofactor">
    <cofactor evidence="2 9">
        <name>pyridoxal 5'-phosphate</name>
        <dbReference type="ChEBI" id="CHEBI:597326"/>
    </cofactor>
</comment>
<keyword evidence="11" id="KW-1185">Reference proteome</keyword>
<dbReference type="eggNOG" id="KOG2099">
    <property type="taxonomic scope" value="Eukaryota"/>
</dbReference>
<evidence type="ECO:0000256" key="8">
    <source>
        <dbReference type="PIRSR" id="PIRSR000460-1"/>
    </source>
</evidence>
<dbReference type="GO" id="GO:0030170">
    <property type="term" value="F:pyridoxal phosphate binding"/>
    <property type="evidence" value="ECO:0007669"/>
    <property type="project" value="InterPro"/>
</dbReference>
<name>A0A023B9I2_GRENI</name>
<evidence type="ECO:0000256" key="4">
    <source>
        <dbReference type="ARBA" id="ARBA00022676"/>
    </source>
</evidence>
<dbReference type="OrthoDB" id="9215500at2759"/>
<dbReference type="InterPro" id="IPR035090">
    <property type="entry name" value="Pyridoxal_P_attach_site"/>
</dbReference>
<dbReference type="GeneID" id="22911799"/>
<gene>
    <name evidence="10" type="ORF">GNI_049590</name>
</gene>
<dbReference type="PANTHER" id="PTHR11468">
    <property type="entry name" value="GLYCOGEN PHOSPHORYLASE"/>
    <property type="match status" value="1"/>
</dbReference>
<dbReference type="InterPro" id="IPR000811">
    <property type="entry name" value="Glyco_trans_35"/>
</dbReference>
<dbReference type="VEuPathDB" id="CryptoDB:GNI_049590"/>
<evidence type="ECO:0000313" key="10">
    <source>
        <dbReference type="EMBL" id="EZG72982.1"/>
    </source>
</evidence>
<reference evidence="10" key="1">
    <citation type="submission" date="2013-12" db="EMBL/GenBank/DDBJ databases">
        <authorList>
            <person name="Omoto C.K."/>
            <person name="Sibley D."/>
            <person name="Venepally P."/>
            <person name="Hadjithomas M."/>
            <person name="Karamycheva S."/>
            <person name="Brunk B."/>
            <person name="Roos D."/>
            <person name="Caler E."/>
            <person name="Lorenzi H."/>
        </authorList>
    </citation>
    <scope>NUCLEOTIDE SEQUENCE</scope>
</reference>
<evidence type="ECO:0000256" key="3">
    <source>
        <dbReference type="ARBA" id="ARBA00006047"/>
    </source>
</evidence>